<proteinExistence type="predicted"/>
<accession>A0A1G8PZK5</accession>
<evidence type="ECO:0000313" key="1">
    <source>
        <dbReference type="EMBL" id="SDI97706.1"/>
    </source>
</evidence>
<dbReference type="AlphaFoldDB" id="A0A1G8PZK5"/>
<evidence type="ECO:0000313" key="2">
    <source>
        <dbReference type="Proteomes" id="UP000198853"/>
    </source>
</evidence>
<keyword evidence="2" id="KW-1185">Reference proteome</keyword>
<dbReference type="SUPFAM" id="SSF53098">
    <property type="entry name" value="Ribonuclease H-like"/>
    <property type="match status" value="1"/>
</dbReference>
<dbReference type="InterPro" id="IPR012337">
    <property type="entry name" value="RNaseH-like_sf"/>
</dbReference>
<protein>
    <submittedName>
        <fullName evidence="1">Uncharacterized protein</fullName>
    </submittedName>
</protein>
<sequence length="124" mass="14382">MVNAGAIECFFKVTKSHLRLAKEFQCRSYDALTAHTSIVFLRYMMLAVSSREEEDPRTIGQLFFMCCDEIEDLRFSEALLMILDVLGSMLAEEHLLTDEQIQPFLDRLFDNLPEFLRKPLLSRG</sequence>
<reference evidence="1 2" key="1">
    <citation type="submission" date="2016-10" db="EMBL/GenBank/DDBJ databases">
        <authorList>
            <person name="de Groot N.N."/>
        </authorList>
    </citation>
    <scope>NUCLEOTIDE SEQUENCE [LARGE SCALE GENOMIC DNA]</scope>
    <source>
        <strain evidence="1 2">DSM 21771</strain>
    </source>
</reference>
<dbReference type="EMBL" id="FNEN01000010">
    <property type="protein sequence ID" value="SDI97706.1"/>
    <property type="molecule type" value="Genomic_DNA"/>
</dbReference>
<organism evidence="1 2">
    <name type="scientific">Natribacillus halophilus</name>
    <dbReference type="NCBI Taxonomy" id="549003"/>
    <lineage>
        <taxon>Bacteria</taxon>
        <taxon>Bacillati</taxon>
        <taxon>Bacillota</taxon>
        <taxon>Bacilli</taxon>
        <taxon>Bacillales</taxon>
        <taxon>Bacillaceae</taxon>
        <taxon>Natribacillus</taxon>
    </lineage>
</organism>
<gene>
    <name evidence="1" type="ORF">SAMN04488123_11020</name>
</gene>
<name>A0A1G8PZK5_9BACI</name>
<dbReference type="Proteomes" id="UP000198853">
    <property type="component" value="Unassembled WGS sequence"/>
</dbReference>